<evidence type="ECO:0000259" key="5">
    <source>
        <dbReference type="PROSITE" id="PS50188"/>
    </source>
</evidence>
<dbReference type="CDD" id="cd11709">
    <property type="entry name" value="SPRY"/>
    <property type="match status" value="1"/>
</dbReference>
<sequence>MHDGWTCGEDCFSYAYNGVNGFYVHENEEYELDDGDACWSVGDVVGCLLDLDGREIRFSVNGAYDGFAFDSISVDSSYIPVLSMAAGVVDVNYGERDLKFLPEGYNSIFEALKDQQFAAVAAFEARHRSMEKDVVDLSAQLLDFQMQTNSLEEELATKLQNPDSSGALYVLGLLDKLDEAARGDGEAAGAALDHPGASGSSPSVWRRASVEDYGRSMRLALEDLAESDRLEIERIRQDLAKYKALVVRVREGRDGLVAQNQETNAGIQKMRLAEIKAHFKRPS</sequence>
<dbReference type="SUPFAM" id="SSF49899">
    <property type="entry name" value="Concanavalin A-like lectins/glucanases"/>
    <property type="match status" value="1"/>
</dbReference>
<dbReference type="PANTHER" id="PTHR13363:SF5">
    <property type="entry name" value="E3 UBIQUITIN-PROTEIN LIGASE RNF123"/>
    <property type="match status" value="1"/>
</dbReference>
<evidence type="ECO:0000256" key="1">
    <source>
        <dbReference type="ARBA" id="ARBA00022723"/>
    </source>
</evidence>
<organism evidence="6 7">
    <name type="scientific">Aureococcus anophagefferens</name>
    <name type="common">Harmful bloom alga</name>
    <dbReference type="NCBI Taxonomy" id="44056"/>
    <lineage>
        <taxon>Eukaryota</taxon>
        <taxon>Sar</taxon>
        <taxon>Stramenopiles</taxon>
        <taxon>Ochrophyta</taxon>
        <taxon>Pelagophyceae</taxon>
        <taxon>Pelagomonadales</taxon>
        <taxon>Pelagomonadaceae</taxon>
        <taxon>Aureococcus</taxon>
    </lineage>
</organism>
<dbReference type="Pfam" id="PF00622">
    <property type="entry name" value="SPRY"/>
    <property type="match status" value="1"/>
</dbReference>
<accession>A0ABR1FLJ2</accession>
<evidence type="ECO:0000313" key="6">
    <source>
        <dbReference type="EMBL" id="KAK7233049.1"/>
    </source>
</evidence>
<dbReference type="InterPro" id="IPR013320">
    <property type="entry name" value="ConA-like_dom_sf"/>
</dbReference>
<evidence type="ECO:0000256" key="4">
    <source>
        <dbReference type="SAM" id="MobiDB-lite"/>
    </source>
</evidence>
<feature type="region of interest" description="Disordered" evidence="4">
    <location>
        <begin position="186"/>
        <end position="205"/>
    </location>
</feature>
<dbReference type="Proteomes" id="UP001363151">
    <property type="component" value="Unassembled WGS sequence"/>
</dbReference>
<keyword evidence="3" id="KW-0862">Zinc</keyword>
<gene>
    <name evidence="6" type="ORF">SO694_00039115</name>
</gene>
<dbReference type="Gene3D" id="2.60.120.920">
    <property type="match status" value="1"/>
</dbReference>
<feature type="domain" description="B30.2/SPRY" evidence="5">
    <location>
        <begin position="1"/>
        <end position="98"/>
    </location>
</feature>
<reference evidence="6 7" key="1">
    <citation type="submission" date="2024-03" db="EMBL/GenBank/DDBJ databases">
        <title>Aureococcus anophagefferens CCMP1851 and Kratosvirus quantuckense: Draft genome of a second virus-susceptible host strain in the model system.</title>
        <authorList>
            <person name="Chase E."/>
            <person name="Truchon A.R."/>
            <person name="Schepens W."/>
            <person name="Wilhelm S.W."/>
        </authorList>
    </citation>
    <scope>NUCLEOTIDE SEQUENCE [LARGE SCALE GENOMIC DNA]</scope>
    <source>
        <strain evidence="6 7">CCMP1851</strain>
    </source>
</reference>
<protein>
    <recommendedName>
        <fullName evidence="5">B30.2/SPRY domain-containing protein</fullName>
    </recommendedName>
</protein>
<proteinExistence type="predicted"/>
<evidence type="ECO:0000256" key="2">
    <source>
        <dbReference type="ARBA" id="ARBA00022771"/>
    </source>
</evidence>
<dbReference type="EMBL" id="JBBJCI010000364">
    <property type="protein sequence ID" value="KAK7233049.1"/>
    <property type="molecule type" value="Genomic_DNA"/>
</dbReference>
<keyword evidence="7" id="KW-1185">Reference proteome</keyword>
<dbReference type="PROSITE" id="PS50188">
    <property type="entry name" value="B302_SPRY"/>
    <property type="match status" value="1"/>
</dbReference>
<comment type="caution">
    <text evidence="6">The sequence shown here is derived from an EMBL/GenBank/DDBJ whole genome shotgun (WGS) entry which is preliminary data.</text>
</comment>
<keyword evidence="2" id="KW-0863">Zinc-finger</keyword>
<dbReference type="InterPro" id="IPR045129">
    <property type="entry name" value="RNF123/RKP/RSPRY1"/>
</dbReference>
<keyword evidence="1" id="KW-0479">Metal-binding</keyword>
<dbReference type="InterPro" id="IPR001870">
    <property type="entry name" value="B30.2/SPRY"/>
</dbReference>
<dbReference type="InterPro" id="IPR003877">
    <property type="entry name" value="SPRY_dom"/>
</dbReference>
<evidence type="ECO:0000313" key="7">
    <source>
        <dbReference type="Proteomes" id="UP001363151"/>
    </source>
</evidence>
<evidence type="ECO:0000256" key="3">
    <source>
        <dbReference type="ARBA" id="ARBA00022833"/>
    </source>
</evidence>
<dbReference type="PANTHER" id="PTHR13363">
    <property type="entry name" value="RING FINGER AND SRY DOMAIN-CONTAINING"/>
    <property type="match status" value="1"/>
</dbReference>
<name>A0ABR1FLJ2_AURAN</name>
<dbReference type="InterPro" id="IPR043136">
    <property type="entry name" value="B30.2/SPRY_sf"/>
</dbReference>